<keyword evidence="1" id="KW-0472">Membrane</keyword>
<organism evidence="2 3">
    <name type="scientific">Macaca fascicularis</name>
    <name type="common">Crab-eating macaque</name>
    <name type="synonym">Cynomolgus monkey</name>
    <dbReference type="NCBI Taxonomy" id="9541"/>
    <lineage>
        <taxon>Eukaryota</taxon>
        <taxon>Metazoa</taxon>
        <taxon>Chordata</taxon>
        <taxon>Craniata</taxon>
        <taxon>Vertebrata</taxon>
        <taxon>Euteleostomi</taxon>
        <taxon>Mammalia</taxon>
        <taxon>Eutheria</taxon>
        <taxon>Euarchontoglires</taxon>
        <taxon>Primates</taxon>
        <taxon>Haplorrhini</taxon>
        <taxon>Catarrhini</taxon>
        <taxon>Cercopithecidae</taxon>
        <taxon>Cercopithecinae</taxon>
        <taxon>Macaca</taxon>
    </lineage>
</organism>
<reference evidence="2" key="3">
    <citation type="submission" date="2025-09" db="UniProtKB">
        <authorList>
            <consortium name="Ensembl"/>
        </authorList>
    </citation>
    <scope>IDENTIFICATION</scope>
</reference>
<dbReference type="PANTHER" id="PTHR12138">
    <property type="entry name" value="PRIMATE-EXPANDED PROTEIN FAMILY"/>
    <property type="match status" value="1"/>
</dbReference>
<reference evidence="2 3" key="1">
    <citation type="submission" date="2013-03" db="EMBL/GenBank/DDBJ databases">
        <authorList>
            <person name="Warren W."/>
            <person name="Wilson R.K."/>
        </authorList>
    </citation>
    <scope>NUCLEOTIDE SEQUENCE</scope>
</reference>
<feature type="transmembrane region" description="Helical" evidence="1">
    <location>
        <begin position="51"/>
        <end position="69"/>
    </location>
</feature>
<keyword evidence="1" id="KW-0812">Transmembrane</keyword>
<sequence>MKAPNSPSQQHLFFSFLRWSFTLVAQAGTIWAHYNLYLPGSSDSPVSASQVAGITGACHHTWLIFLFLVEMGFHHIGQAGLELLTSGDPPTSASQSSGITGVSHCARYFFSLNTVCGDRFVTAHKEHVPILFDSFMVFLWIHEVVLFHEFPTMDI</sequence>
<reference evidence="2" key="2">
    <citation type="submission" date="2025-08" db="UniProtKB">
        <authorList>
            <consortium name="Ensembl"/>
        </authorList>
    </citation>
    <scope>IDENTIFICATION</scope>
</reference>
<dbReference type="Proteomes" id="UP000233100">
    <property type="component" value="Chromosome 11"/>
</dbReference>
<accession>A0A7N9CY19</accession>
<dbReference type="PANTHER" id="PTHR12138:SF162">
    <property type="entry name" value="CHROMOSOME UNDETERMINED SCAFFOLD_275, WHOLE GENOME SHOTGUN SEQUENCE"/>
    <property type="match status" value="1"/>
</dbReference>
<dbReference type="AlphaFoldDB" id="A0A7N9CY19"/>
<evidence type="ECO:0000313" key="2">
    <source>
        <dbReference type="Ensembl" id="ENSMFAP00000055607.1"/>
    </source>
</evidence>
<keyword evidence="1" id="KW-1133">Transmembrane helix</keyword>
<name>A0A7N9CY19_MACFA</name>
<dbReference type="Ensembl" id="ENSMFAT00000082746.1">
    <property type="protein sequence ID" value="ENSMFAP00000055607.1"/>
    <property type="gene ID" value="ENSMFAG00000065063.1"/>
</dbReference>
<evidence type="ECO:0000256" key="1">
    <source>
        <dbReference type="SAM" id="Phobius"/>
    </source>
</evidence>
<proteinExistence type="predicted"/>
<dbReference type="GeneTree" id="ENSGT01120000271815"/>
<keyword evidence="3" id="KW-1185">Reference proteome</keyword>
<evidence type="ECO:0000313" key="3">
    <source>
        <dbReference type="Proteomes" id="UP000233100"/>
    </source>
</evidence>
<protein>
    <submittedName>
        <fullName evidence="2">Uncharacterized protein</fullName>
    </submittedName>
</protein>
<dbReference type="PRINTS" id="PR02045">
    <property type="entry name" value="F138DOMAIN"/>
</dbReference>